<evidence type="ECO:0008006" key="5">
    <source>
        <dbReference type="Google" id="ProtNLM"/>
    </source>
</evidence>
<evidence type="ECO:0000313" key="3">
    <source>
        <dbReference type="EMBL" id="OAE20989.1"/>
    </source>
</evidence>
<gene>
    <name evidence="3" type="ORF">AXG93_2024s1010</name>
</gene>
<name>A0A176VJ73_MARPO</name>
<dbReference type="AlphaFoldDB" id="A0A176VJ73"/>
<dbReference type="EMBL" id="LVLJ01003555">
    <property type="protein sequence ID" value="OAE20989.1"/>
    <property type="molecule type" value="Genomic_DNA"/>
</dbReference>
<feature type="region of interest" description="Disordered" evidence="1">
    <location>
        <begin position="47"/>
        <end position="101"/>
    </location>
</feature>
<proteinExistence type="predicted"/>
<evidence type="ECO:0000256" key="1">
    <source>
        <dbReference type="SAM" id="MobiDB-lite"/>
    </source>
</evidence>
<comment type="caution">
    <text evidence="3">The sequence shown here is derived from an EMBL/GenBank/DDBJ whole genome shotgun (WGS) entry which is preliminary data.</text>
</comment>
<evidence type="ECO:0000256" key="2">
    <source>
        <dbReference type="SAM" id="SignalP"/>
    </source>
</evidence>
<keyword evidence="4" id="KW-1185">Reference proteome</keyword>
<protein>
    <recommendedName>
        <fullName evidence="5">Secreted protein</fullName>
    </recommendedName>
</protein>
<evidence type="ECO:0000313" key="4">
    <source>
        <dbReference type="Proteomes" id="UP000077202"/>
    </source>
</evidence>
<sequence length="233" mass="25180">MVLLLLLLLMWCCLSRLLTAVDGSSGPLPLPLLLRYATVLVWSKRRSPREGREQRNGGTDGAVGFPLLPSSTRPKEPKGGKKVKRSKPSQAQPTSQQAQAQAPDAVLLVGGSARSGSGGPGFWFLVGPFRASSNSPLYAYVVVALCLSTYIERPQTHETRRDGIRCMGLSSPLSASRFVTRVESRLENYNLAPKLFTAEPILLVVDLVVLADRGKRSSPSLSRHASISGEQSI</sequence>
<keyword evidence="2" id="KW-0732">Signal</keyword>
<organism evidence="3 4">
    <name type="scientific">Marchantia polymorpha subsp. ruderalis</name>
    <dbReference type="NCBI Taxonomy" id="1480154"/>
    <lineage>
        <taxon>Eukaryota</taxon>
        <taxon>Viridiplantae</taxon>
        <taxon>Streptophyta</taxon>
        <taxon>Embryophyta</taxon>
        <taxon>Marchantiophyta</taxon>
        <taxon>Marchantiopsida</taxon>
        <taxon>Marchantiidae</taxon>
        <taxon>Marchantiales</taxon>
        <taxon>Marchantiaceae</taxon>
        <taxon>Marchantia</taxon>
    </lineage>
</organism>
<feature type="signal peptide" evidence="2">
    <location>
        <begin position="1"/>
        <end position="20"/>
    </location>
</feature>
<reference evidence="3" key="1">
    <citation type="submission" date="2016-03" db="EMBL/GenBank/DDBJ databases">
        <title>Mechanisms controlling the formation of the plant cell surface in tip-growing cells are functionally conserved among land plants.</title>
        <authorList>
            <person name="Honkanen S."/>
            <person name="Jones V.A."/>
            <person name="Morieri G."/>
            <person name="Champion C."/>
            <person name="Hetherington A.J."/>
            <person name="Kelly S."/>
            <person name="Saint-Marcoux D."/>
            <person name="Proust H."/>
            <person name="Prescott H."/>
            <person name="Dolan L."/>
        </authorList>
    </citation>
    <scope>NUCLEOTIDE SEQUENCE [LARGE SCALE GENOMIC DNA]</scope>
    <source>
        <tissue evidence="3">Whole gametophyte</tissue>
    </source>
</reference>
<feature type="compositionally biased region" description="Low complexity" evidence="1">
    <location>
        <begin position="88"/>
        <end position="101"/>
    </location>
</feature>
<accession>A0A176VJ73</accession>
<dbReference type="Proteomes" id="UP000077202">
    <property type="component" value="Unassembled WGS sequence"/>
</dbReference>
<feature type="chain" id="PRO_5008051881" description="Secreted protein" evidence="2">
    <location>
        <begin position="21"/>
        <end position="233"/>
    </location>
</feature>